<dbReference type="RefSeq" id="WP_168798167.1">
    <property type="nucleotide sequence ID" value="NZ_JBHSNS010000003.1"/>
</dbReference>
<feature type="domain" description="TOD1/MUCI70 glycosyltransferase-like" evidence="2">
    <location>
        <begin position="46"/>
        <end position="196"/>
    </location>
</feature>
<organism evidence="3 4">
    <name type="scientific">Nocardioides vastitatis</name>
    <dbReference type="NCBI Taxonomy" id="2568655"/>
    <lineage>
        <taxon>Bacteria</taxon>
        <taxon>Bacillati</taxon>
        <taxon>Actinomycetota</taxon>
        <taxon>Actinomycetes</taxon>
        <taxon>Propionibacteriales</taxon>
        <taxon>Nocardioidaceae</taxon>
        <taxon>Nocardioides</taxon>
    </lineage>
</organism>
<protein>
    <submittedName>
        <fullName evidence="3">Glycosyltransferase domain-containing protein</fullName>
    </submittedName>
</protein>
<evidence type="ECO:0000313" key="3">
    <source>
        <dbReference type="EMBL" id="MFC5729273.1"/>
    </source>
</evidence>
<dbReference type="Pfam" id="PF04765">
    <property type="entry name" value="TOD1_MUCI70"/>
    <property type="match status" value="1"/>
</dbReference>
<reference evidence="4" key="1">
    <citation type="journal article" date="2019" name="Int. J. Syst. Evol. Microbiol.">
        <title>The Global Catalogue of Microorganisms (GCM) 10K type strain sequencing project: providing services to taxonomists for standard genome sequencing and annotation.</title>
        <authorList>
            <consortium name="The Broad Institute Genomics Platform"/>
            <consortium name="The Broad Institute Genome Sequencing Center for Infectious Disease"/>
            <person name="Wu L."/>
            <person name="Ma J."/>
        </authorList>
    </citation>
    <scope>NUCLEOTIDE SEQUENCE [LARGE SCALE GENOMIC DNA]</scope>
    <source>
        <strain evidence="4">YIM 94188</strain>
    </source>
</reference>
<keyword evidence="4" id="KW-1185">Reference proteome</keyword>
<keyword evidence="1" id="KW-0175">Coiled coil</keyword>
<comment type="caution">
    <text evidence="3">The sequence shown here is derived from an EMBL/GenBank/DDBJ whole genome shotgun (WGS) entry which is preliminary data.</text>
</comment>
<dbReference type="EMBL" id="JBHSNS010000003">
    <property type="protein sequence ID" value="MFC5729273.1"/>
    <property type="molecule type" value="Genomic_DNA"/>
</dbReference>
<dbReference type="InterPro" id="IPR048354">
    <property type="entry name" value="TOD1_MUCI70_glycTrfase_dom"/>
</dbReference>
<feature type="coiled-coil region" evidence="1">
    <location>
        <begin position="260"/>
        <end position="294"/>
    </location>
</feature>
<sequence length="317" mass="35938">MSIPRRAVYTALTGNYELLPEQPVAKASDVAFICFTDDPELRSDSWDVRVVPTLLDLDPVRSARALKIGGHPDLAEYDETLWIDARVLLKEDPAVILDTWLDGTDLALPRHSYRKDVVTEFEEVLLAGMDDSSRLYEQLTHYSAAAPELLERPVPWTGMIARRHTQAVDRAMQEWLVHVLRYSRRDQLSFVHAVSRAGVGPRLLELDTWGSALHDWLPGAGRSSRPPIFRVSDSLRAPTARLGELQRQLEVTTTELSAALSHRENVIERLEGRVAQLERALAKARGRARRLRRKLDAQDTPSLPKRVRRRLGRALRS</sequence>
<evidence type="ECO:0000313" key="4">
    <source>
        <dbReference type="Proteomes" id="UP001596072"/>
    </source>
</evidence>
<accession>A0ABW0ZJL8</accession>
<dbReference type="Proteomes" id="UP001596072">
    <property type="component" value="Unassembled WGS sequence"/>
</dbReference>
<evidence type="ECO:0000256" key="1">
    <source>
        <dbReference type="SAM" id="Coils"/>
    </source>
</evidence>
<gene>
    <name evidence="3" type="ORF">ACFPQB_10110</name>
</gene>
<proteinExistence type="predicted"/>
<name>A0ABW0ZJL8_9ACTN</name>
<evidence type="ECO:0000259" key="2">
    <source>
        <dbReference type="Pfam" id="PF04765"/>
    </source>
</evidence>